<feature type="transmembrane region" description="Helical" evidence="1">
    <location>
        <begin position="274"/>
        <end position="294"/>
    </location>
</feature>
<name>F6D2F3_METPW</name>
<accession>F6D2F3</accession>
<dbReference type="Proteomes" id="UP000009231">
    <property type="component" value="Chromosome"/>
</dbReference>
<dbReference type="STRING" id="868131.MSWAN_2077"/>
<gene>
    <name evidence="3" type="ordered locus">MSWAN_2077</name>
</gene>
<keyword evidence="1" id="KW-0812">Transmembrane</keyword>
<evidence type="ECO:0000313" key="4">
    <source>
        <dbReference type="Proteomes" id="UP000009231"/>
    </source>
</evidence>
<keyword evidence="1" id="KW-0472">Membrane</keyword>
<dbReference type="AlphaFoldDB" id="F6D2F3"/>
<reference evidence="3 4" key="1">
    <citation type="journal article" date="2014" name="Int. J. Syst. Evol. Microbiol.">
        <title>Methanobacterium paludis sp. nov. and a novel strain of Methanobacterium lacus isolated from northern peatlands.</title>
        <authorList>
            <person name="Cadillo-Quiroz H."/>
            <person name="Brauer S.L."/>
            <person name="Goodson N."/>
            <person name="Yavitt J.B."/>
            <person name="Zinder S.H."/>
        </authorList>
    </citation>
    <scope>NUCLEOTIDE SEQUENCE [LARGE SCALE GENOMIC DNA]</scope>
    <source>
        <strain evidence="4">DSM 25820 / JCM 18151 / SWAN1</strain>
    </source>
</reference>
<feature type="transmembrane region" description="Helical" evidence="1">
    <location>
        <begin position="186"/>
        <end position="202"/>
    </location>
</feature>
<organism evidence="3 4">
    <name type="scientific">Methanobacterium paludis (strain DSM 25820 / JCM 18151 / SWAN1)</name>
    <dbReference type="NCBI Taxonomy" id="868131"/>
    <lineage>
        <taxon>Archaea</taxon>
        <taxon>Methanobacteriati</taxon>
        <taxon>Methanobacteriota</taxon>
        <taxon>Methanomada group</taxon>
        <taxon>Methanobacteria</taxon>
        <taxon>Methanobacteriales</taxon>
        <taxon>Methanobacteriaceae</taxon>
        <taxon>Methanobacterium</taxon>
    </lineage>
</organism>
<evidence type="ECO:0000259" key="2">
    <source>
        <dbReference type="Pfam" id="PF02517"/>
    </source>
</evidence>
<keyword evidence="1" id="KW-1133">Transmembrane helix</keyword>
<evidence type="ECO:0000313" key="3">
    <source>
        <dbReference type="EMBL" id="AEG19085.1"/>
    </source>
</evidence>
<feature type="transmembrane region" description="Helical" evidence="1">
    <location>
        <begin position="68"/>
        <end position="88"/>
    </location>
</feature>
<dbReference type="PANTHER" id="PTHR39430">
    <property type="entry name" value="MEMBRANE-ASSOCIATED PROTEASE-RELATED"/>
    <property type="match status" value="1"/>
</dbReference>
<dbReference type="GO" id="GO:0080120">
    <property type="term" value="P:CAAX-box protein maturation"/>
    <property type="evidence" value="ECO:0007669"/>
    <property type="project" value="UniProtKB-ARBA"/>
</dbReference>
<proteinExistence type="predicted"/>
<feature type="transmembrane region" description="Helical" evidence="1">
    <location>
        <begin position="147"/>
        <end position="165"/>
    </location>
</feature>
<dbReference type="OrthoDB" id="77703at2157"/>
<feature type="domain" description="CAAX prenyl protease 2/Lysostaphin resistance protein A-like" evidence="2">
    <location>
        <begin position="151"/>
        <end position="247"/>
    </location>
</feature>
<dbReference type="EMBL" id="CP002772">
    <property type="protein sequence ID" value="AEG19085.1"/>
    <property type="molecule type" value="Genomic_DNA"/>
</dbReference>
<feature type="transmembrane region" description="Helical" evidence="1">
    <location>
        <begin position="20"/>
        <end position="48"/>
    </location>
</feature>
<sequence length="314" mass="34960">MSRISFLDNASQGKNNWWRYFLTIILTFGVGTIITAILIIIISLVYSIYAMTRGFYLDINSLLSDPLFMLAMVAVEYIISFLFFYISVKVLHKRSLMSLINTVGKISWMKILKGASIWTAIMMAFSIVPLLVWSGELGYSITFNSKTFGLLLILTLITFPIQASFEEIFFRGYLMQGFGLFSKKPVIPLIATSVIFALMHFFNGTDVVMSLSIVLSTLIIGLMLGTIALGENRIETAMGAHIANNVFIALIYNSSDSGLGNLPSAITVQASDPYSGILLLVIAALIMITVVFWNKKDDLFNVFRLKNIDNNIDT</sequence>
<dbReference type="InterPro" id="IPR003675">
    <property type="entry name" value="Rce1/LyrA-like_dom"/>
</dbReference>
<dbReference type="PANTHER" id="PTHR39430:SF1">
    <property type="entry name" value="PROTEASE"/>
    <property type="match status" value="1"/>
</dbReference>
<dbReference type="Pfam" id="PF02517">
    <property type="entry name" value="Rce1-like"/>
    <property type="match status" value="1"/>
</dbReference>
<dbReference type="KEGG" id="mew:MSWAN_2077"/>
<dbReference type="eggNOG" id="arCOG09164">
    <property type="taxonomic scope" value="Archaea"/>
</dbReference>
<dbReference type="HOGENOM" id="CLU_052492_2_0_2"/>
<dbReference type="GO" id="GO:0004175">
    <property type="term" value="F:endopeptidase activity"/>
    <property type="evidence" value="ECO:0007669"/>
    <property type="project" value="UniProtKB-ARBA"/>
</dbReference>
<dbReference type="GeneID" id="10669595"/>
<feature type="transmembrane region" description="Helical" evidence="1">
    <location>
        <begin position="115"/>
        <end position="135"/>
    </location>
</feature>
<evidence type="ECO:0000256" key="1">
    <source>
        <dbReference type="SAM" id="Phobius"/>
    </source>
</evidence>
<dbReference type="RefSeq" id="WP_013826584.1">
    <property type="nucleotide sequence ID" value="NC_015574.1"/>
</dbReference>
<feature type="transmembrane region" description="Helical" evidence="1">
    <location>
        <begin position="208"/>
        <end position="229"/>
    </location>
</feature>
<keyword evidence="4" id="KW-1185">Reference proteome</keyword>
<protein>
    <submittedName>
        <fullName evidence="3">Abortive infection protein</fullName>
    </submittedName>
</protein>